<evidence type="ECO:0000313" key="2">
    <source>
        <dbReference type="EMBL" id="THU59944.1"/>
    </source>
</evidence>
<keyword evidence="3" id="KW-1185">Reference proteome</keyword>
<name>A0A4S8JFH7_MUSBA</name>
<dbReference type="EMBL" id="PYDT01000005">
    <property type="protein sequence ID" value="THU59944.1"/>
    <property type="molecule type" value="Genomic_DNA"/>
</dbReference>
<evidence type="ECO:0000256" key="1">
    <source>
        <dbReference type="SAM" id="SignalP"/>
    </source>
</evidence>
<reference evidence="2 3" key="1">
    <citation type="journal article" date="2019" name="Nat. Plants">
        <title>Genome sequencing of Musa balbisiana reveals subgenome evolution and function divergence in polyploid bananas.</title>
        <authorList>
            <person name="Yao X."/>
        </authorList>
    </citation>
    <scope>NUCLEOTIDE SEQUENCE [LARGE SCALE GENOMIC DNA]</scope>
    <source>
        <strain evidence="3">cv. DH-PKW</strain>
        <tissue evidence="2">Leaves</tissue>
    </source>
</reference>
<keyword evidence="1" id="KW-0732">Signal</keyword>
<feature type="chain" id="PRO_5020345012" description="Secreted protein" evidence="1">
    <location>
        <begin position="20"/>
        <end position="97"/>
    </location>
</feature>
<dbReference type="Proteomes" id="UP000317650">
    <property type="component" value="Chromosome 7"/>
</dbReference>
<gene>
    <name evidence="2" type="ORF">C4D60_Mb07t07380</name>
</gene>
<comment type="caution">
    <text evidence="2">The sequence shown here is derived from an EMBL/GenBank/DDBJ whole genome shotgun (WGS) entry which is preliminary data.</text>
</comment>
<sequence>MIWFWLVLLLDLGITPVVPREGVLVVGIKNEASVGTERQIAKSKWPRKLFLLKLNVPVYSSKCLTAIPGNLLTFFSRRRQQLNNRIEFEFFLRNSSK</sequence>
<proteinExistence type="predicted"/>
<feature type="signal peptide" evidence="1">
    <location>
        <begin position="1"/>
        <end position="19"/>
    </location>
</feature>
<evidence type="ECO:0008006" key="4">
    <source>
        <dbReference type="Google" id="ProtNLM"/>
    </source>
</evidence>
<protein>
    <recommendedName>
        <fullName evidence="4">Secreted protein</fullName>
    </recommendedName>
</protein>
<accession>A0A4S8JFH7</accession>
<evidence type="ECO:0000313" key="3">
    <source>
        <dbReference type="Proteomes" id="UP000317650"/>
    </source>
</evidence>
<dbReference type="AlphaFoldDB" id="A0A4S8JFH7"/>
<organism evidence="2 3">
    <name type="scientific">Musa balbisiana</name>
    <name type="common">Banana</name>
    <dbReference type="NCBI Taxonomy" id="52838"/>
    <lineage>
        <taxon>Eukaryota</taxon>
        <taxon>Viridiplantae</taxon>
        <taxon>Streptophyta</taxon>
        <taxon>Embryophyta</taxon>
        <taxon>Tracheophyta</taxon>
        <taxon>Spermatophyta</taxon>
        <taxon>Magnoliopsida</taxon>
        <taxon>Liliopsida</taxon>
        <taxon>Zingiberales</taxon>
        <taxon>Musaceae</taxon>
        <taxon>Musa</taxon>
    </lineage>
</organism>